<dbReference type="InterPro" id="IPR016763">
    <property type="entry name" value="VAP"/>
</dbReference>
<dbReference type="Pfam" id="PF00635">
    <property type="entry name" value="Motile_Sperm"/>
    <property type="match status" value="1"/>
</dbReference>
<evidence type="ECO:0000256" key="2">
    <source>
        <dbReference type="ARBA" id="ARBA00008932"/>
    </source>
</evidence>
<keyword evidence="5 7" id="KW-0472">Membrane</keyword>
<evidence type="ECO:0000256" key="6">
    <source>
        <dbReference type="SAM" id="Coils"/>
    </source>
</evidence>
<dbReference type="GO" id="GO:0061817">
    <property type="term" value="P:endoplasmic reticulum-plasma membrane tethering"/>
    <property type="evidence" value="ECO:0007669"/>
    <property type="project" value="TreeGrafter"/>
</dbReference>
<dbReference type="GO" id="GO:0005886">
    <property type="term" value="C:plasma membrane"/>
    <property type="evidence" value="ECO:0007669"/>
    <property type="project" value="TreeGrafter"/>
</dbReference>
<dbReference type="PROSITE" id="PS50202">
    <property type="entry name" value="MSP"/>
    <property type="match status" value="1"/>
</dbReference>
<protein>
    <recommendedName>
        <fullName evidence="8">MSP domain-containing protein</fullName>
    </recommendedName>
</protein>
<evidence type="ECO:0000256" key="5">
    <source>
        <dbReference type="ARBA" id="ARBA00023136"/>
    </source>
</evidence>
<feature type="coiled-coil region" evidence="6">
    <location>
        <begin position="180"/>
        <end position="207"/>
    </location>
</feature>
<evidence type="ECO:0000259" key="8">
    <source>
        <dbReference type="PROSITE" id="PS50202"/>
    </source>
</evidence>
<feature type="transmembrane region" description="Helical" evidence="7">
    <location>
        <begin position="244"/>
        <end position="260"/>
    </location>
</feature>
<accession>A0A7S0ZHW0</accession>
<dbReference type="Gene3D" id="2.60.40.10">
    <property type="entry name" value="Immunoglobulins"/>
    <property type="match status" value="1"/>
</dbReference>
<dbReference type="GO" id="GO:0005789">
    <property type="term" value="C:endoplasmic reticulum membrane"/>
    <property type="evidence" value="ECO:0007669"/>
    <property type="project" value="InterPro"/>
</dbReference>
<dbReference type="GO" id="GO:0090158">
    <property type="term" value="P:endoplasmic reticulum membrane organization"/>
    <property type="evidence" value="ECO:0007669"/>
    <property type="project" value="TreeGrafter"/>
</dbReference>
<evidence type="ECO:0000256" key="7">
    <source>
        <dbReference type="SAM" id="Phobius"/>
    </source>
</evidence>
<evidence type="ECO:0000256" key="3">
    <source>
        <dbReference type="ARBA" id="ARBA00022692"/>
    </source>
</evidence>
<dbReference type="InterPro" id="IPR008962">
    <property type="entry name" value="PapD-like_sf"/>
</dbReference>
<dbReference type="PANTHER" id="PTHR10809">
    <property type="entry name" value="VESICLE-ASSOCIATED MEMBRANE PROTEIN-ASSOCIATED PROTEIN"/>
    <property type="match status" value="1"/>
</dbReference>
<evidence type="ECO:0000256" key="1">
    <source>
        <dbReference type="ARBA" id="ARBA00004211"/>
    </source>
</evidence>
<dbReference type="InterPro" id="IPR013783">
    <property type="entry name" value="Ig-like_fold"/>
</dbReference>
<dbReference type="SUPFAM" id="SSF49354">
    <property type="entry name" value="PapD-like"/>
    <property type="match status" value="1"/>
</dbReference>
<name>A0A7S0ZHW0_9RHOD</name>
<gene>
    <name evidence="9" type="ORF">TOLI1172_LOCUS6778</name>
</gene>
<dbReference type="InterPro" id="IPR000535">
    <property type="entry name" value="MSP_dom"/>
</dbReference>
<keyword evidence="6" id="KW-0175">Coiled coil</keyword>
<organism evidence="9">
    <name type="scientific">Timspurckia oligopyrenoides</name>
    <dbReference type="NCBI Taxonomy" id="708627"/>
    <lineage>
        <taxon>Eukaryota</taxon>
        <taxon>Rhodophyta</taxon>
        <taxon>Bangiophyceae</taxon>
        <taxon>Porphyridiales</taxon>
        <taxon>Porphyridiaceae</taxon>
        <taxon>Timspurckia</taxon>
    </lineage>
</organism>
<evidence type="ECO:0000313" key="9">
    <source>
        <dbReference type="EMBL" id="CAD8822382.1"/>
    </source>
</evidence>
<dbReference type="AlphaFoldDB" id="A0A7S0ZHW0"/>
<proteinExistence type="inferred from homology"/>
<sequence>MENFVRVSDKELKFEVNSGKETIREITLDSQVQELVLFKVKTTRPTHFYVRPNVGILQPRQSLKVELILNAMNEIPVDITKWSDKFLILVAVLPQELQSVTDLNAKAAWTKVADQNTFSQKVRVSMILKSEKDVKPVNNQQNVATTQAGKVAATASPNPKVEKAKVMTASEALGADPAREKALKAQIADAKKELESLYIDVANREKEVEAILNDEHMKKSKEQENSETPSLANVSMVKIPIEQVVLMFIVSLMVIALMIPDGGDSF</sequence>
<reference evidence="9" key="1">
    <citation type="submission" date="2021-01" db="EMBL/GenBank/DDBJ databases">
        <authorList>
            <person name="Corre E."/>
            <person name="Pelletier E."/>
            <person name="Niang G."/>
            <person name="Scheremetjew M."/>
            <person name="Finn R."/>
            <person name="Kale V."/>
            <person name="Holt S."/>
            <person name="Cochrane G."/>
            <person name="Meng A."/>
            <person name="Brown T."/>
            <person name="Cohen L."/>
        </authorList>
    </citation>
    <scope>NUCLEOTIDE SEQUENCE</scope>
    <source>
        <strain evidence="9">CCMP3278</strain>
    </source>
</reference>
<feature type="domain" description="MSP" evidence="8">
    <location>
        <begin position="1"/>
        <end position="127"/>
    </location>
</feature>
<comment type="similarity">
    <text evidence="2">Belongs to the VAMP-associated protein (VAP) (TC 9.B.17) family.</text>
</comment>
<evidence type="ECO:0000256" key="4">
    <source>
        <dbReference type="ARBA" id="ARBA00022989"/>
    </source>
</evidence>
<keyword evidence="4 7" id="KW-1133">Transmembrane helix</keyword>
<dbReference type="PANTHER" id="PTHR10809:SF6">
    <property type="entry name" value="AT11025P-RELATED"/>
    <property type="match status" value="1"/>
</dbReference>
<comment type="subcellular location">
    <subcellularLocation>
        <location evidence="1">Membrane</location>
        <topology evidence="1">Single-pass type IV membrane protein</topology>
    </subcellularLocation>
</comment>
<keyword evidence="3 7" id="KW-0812">Transmembrane</keyword>
<dbReference type="EMBL" id="HBFP01009450">
    <property type="protein sequence ID" value="CAD8822382.1"/>
    <property type="molecule type" value="Transcribed_RNA"/>
</dbReference>